<name>A0A976N2N3_9VIRU</name>
<protein>
    <submittedName>
        <fullName evidence="1">Uncharacterized protein</fullName>
    </submittedName>
</protein>
<accession>A0A976N2N3</accession>
<evidence type="ECO:0000313" key="1">
    <source>
        <dbReference type="EMBL" id="UPW41942.1"/>
    </source>
</evidence>
<dbReference type="EMBL" id="OM869699">
    <property type="protein sequence ID" value="UPW41942.1"/>
    <property type="molecule type" value="Genomic_DNA"/>
</dbReference>
<reference evidence="1" key="1">
    <citation type="submission" date="2022-02" db="EMBL/GenBank/DDBJ databases">
        <title>Towards deciphering the DNA virus diversity associated with rodent species in the families Cricetidae and Heteromyidae.</title>
        <authorList>
            <person name="Lund M."/>
            <person name="Larsen B.B."/>
            <person name="Gryseels S."/>
            <person name="Kraberger S."/>
            <person name="Rowsey D.M."/>
            <person name="Steger L."/>
            <person name="Yule K.M."/>
            <person name="Upham N.S."/>
            <person name="Worobey M."/>
            <person name="Van Doorslaer K."/>
            <person name="Varsani A."/>
        </authorList>
    </citation>
    <scope>NUCLEOTIDE SEQUENCE</scope>
    <source>
        <strain evidence="1">NeonRodF1_63</strain>
    </source>
</reference>
<sequence>MRDAMNHAVDRQVFRRTAISTKKININPTIYRGGIRL</sequence>
<organism evidence="1">
    <name type="scientific">Dipodfec virus RodF1_63</name>
    <dbReference type="NCBI Taxonomy" id="2929305"/>
    <lineage>
        <taxon>Viruses</taxon>
        <taxon>Monodnaviria</taxon>
        <taxon>Sangervirae</taxon>
        <taxon>Phixviricota</taxon>
        <taxon>Malgrandaviricetes</taxon>
        <taxon>Petitvirales</taxon>
        <taxon>Microviridae</taxon>
    </lineage>
</organism>
<proteinExistence type="predicted"/>